<evidence type="ECO:0000313" key="3">
    <source>
        <dbReference type="EMBL" id="MCX4233233.1"/>
    </source>
</evidence>
<keyword evidence="4" id="KW-1185">Reference proteome</keyword>
<comment type="caution">
    <text evidence="3">The sequence shown here is derived from an EMBL/GenBank/DDBJ whole genome shotgun (WGS) entry which is preliminary data.</text>
</comment>
<feature type="transmembrane region" description="Helical" evidence="1">
    <location>
        <begin position="353"/>
        <end position="373"/>
    </location>
</feature>
<evidence type="ECO:0000259" key="2">
    <source>
        <dbReference type="Pfam" id="PF04235"/>
    </source>
</evidence>
<feature type="transmembrane region" description="Helical" evidence="1">
    <location>
        <begin position="123"/>
        <end position="140"/>
    </location>
</feature>
<dbReference type="Proteomes" id="UP001165590">
    <property type="component" value="Unassembled WGS sequence"/>
</dbReference>
<evidence type="ECO:0000313" key="4">
    <source>
        <dbReference type="Proteomes" id="UP001165590"/>
    </source>
</evidence>
<keyword evidence="1" id="KW-1133">Transmembrane helix</keyword>
<feature type="transmembrane region" description="Helical" evidence="1">
    <location>
        <begin position="147"/>
        <end position="169"/>
    </location>
</feature>
<gene>
    <name evidence="3" type="ORF">K3769_10635</name>
</gene>
<feature type="domain" description="DUF418" evidence="2">
    <location>
        <begin position="231"/>
        <end position="390"/>
    </location>
</feature>
<feature type="transmembrane region" description="Helical" evidence="1">
    <location>
        <begin position="211"/>
        <end position="230"/>
    </location>
</feature>
<sequence>MSTAGTASVRKRERVQEVDVLRGFALLGIVLVNVPAMAGPHLGPGGELYVSWVDETAAWLVTTLVSAKFYLLFAFLFGYSFTLQRASAEYAGAPFAPRQLRRLIGLFLLGLAHAVLLFPGDILMTYAVLSLVLFAVRDIAPRTAVRVAACLVTGVAAYMLTWGVCTVALTDPVRSQDLREIEAAARGTAAAYRDGFASVVRTNLEVWRDGLGWNILYGADMLAAFLVGLAAGRRRLLAETDRHRAWLARIAVRALPVGLAGSALMAVCRNGPLDIRWYDIGSAVGVLTAPALTAAYACGLLLMARTRAGGRVTEALAGVGRLALTHYLTQSLVMALVFTGYGLAWYGRYGTTVLLAGCLVLYLAQLALSHWLLRHFRYGPAEWLLRAMTLARRP</sequence>
<feature type="transmembrane region" description="Helical" evidence="1">
    <location>
        <begin position="280"/>
        <end position="303"/>
    </location>
</feature>
<feature type="transmembrane region" description="Helical" evidence="1">
    <location>
        <begin position="100"/>
        <end position="117"/>
    </location>
</feature>
<accession>A0ABT3V4N6</accession>
<keyword evidence="1" id="KW-0472">Membrane</keyword>
<feature type="transmembrane region" description="Helical" evidence="1">
    <location>
        <begin position="20"/>
        <end position="38"/>
    </location>
</feature>
<dbReference type="EMBL" id="JAIFZO010000002">
    <property type="protein sequence ID" value="MCX4233233.1"/>
    <property type="molecule type" value="Genomic_DNA"/>
</dbReference>
<reference evidence="3" key="1">
    <citation type="journal article" date="2022" name="bioRxiv">
        <title>Discovery and biosynthetic assessment of Streptomyces ortus sp nov. isolated from a deep-sea sponge.</title>
        <authorList>
            <person name="Williams S.E."/>
        </authorList>
    </citation>
    <scope>NUCLEOTIDE SEQUENCE</scope>
    <source>
        <strain evidence="3">A15ISP2-DRY2</strain>
    </source>
</reference>
<feature type="transmembrane region" description="Helical" evidence="1">
    <location>
        <begin position="250"/>
        <end position="268"/>
    </location>
</feature>
<dbReference type="PANTHER" id="PTHR30590:SF2">
    <property type="entry name" value="INNER MEMBRANE PROTEIN"/>
    <property type="match status" value="1"/>
</dbReference>
<evidence type="ECO:0000256" key="1">
    <source>
        <dbReference type="SAM" id="Phobius"/>
    </source>
</evidence>
<feature type="transmembrane region" description="Helical" evidence="1">
    <location>
        <begin position="58"/>
        <end position="79"/>
    </location>
</feature>
<dbReference type="InterPro" id="IPR052529">
    <property type="entry name" value="Bact_Transport_Assoc"/>
</dbReference>
<organism evidence="3 4">
    <name type="scientific">Streptomyces ortus</name>
    <dbReference type="NCBI Taxonomy" id="2867268"/>
    <lineage>
        <taxon>Bacteria</taxon>
        <taxon>Bacillati</taxon>
        <taxon>Actinomycetota</taxon>
        <taxon>Actinomycetes</taxon>
        <taxon>Kitasatosporales</taxon>
        <taxon>Streptomycetaceae</taxon>
        <taxon>Streptomyces</taxon>
    </lineage>
</organism>
<feature type="transmembrane region" description="Helical" evidence="1">
    <location>
        <begin position="324"/>
        <end position="347"/>
    </location>
</feature>
<dbReference type="RefSeq" id="WP_267026190.1">
    <property type="nucleotide sequence ID" value="NZ_JAIFZO010000002.1"/>
</dbReference>
<keyword evidence="1" id="KW-0812">Transmembrane</keyword>
<dbReference type="InterPro" id="IPR007349">
    <property type="entry name" value="DUF418"/>
</dbReference>
<name>A0ABT3V4N6_9ACTN</name>
<proteinExistence type="predicted"/>
<protein>
    <submittedName>
        <fullName evidence="3">DUF418 domain-containing protein</fullName>
    </submittedName>
</protein>
<dbReference type="PANTHER" id="PTHR30590">
    <property type="entry name" value="INNER MEMBRANE PROTEIN"/>
    <property type="match status" value="1"/>
</dbReference>
<dbReference type="Pfam" id="PF04235">
    <property type="entry name" value="DUF418"/>
    <property type="match status" value="1"/>
</dbReference>